<keyword evidence="1" id="KW-0472">Membrane</keyword>
<dbReference type="Proteomes" id="UP001386955">
    <property type="component" value="Unassembled WGS sequence"/>
</dbReference>
<keyword evidence="1" id="KW-1133">Transmembrane helix</keyword>
<gene>
    <name evidence="2" type="ORF">VNO78_20245</name>
</gene>
<keyword evidence="1" id="KW-0812">Transmembrane</keyword>
<evidence type="ECO:0000313" key="3">
    <source>
        <dbReference type="Proteomes" id="UP001386955"/>
    </source>
</evidence>
<sequence>MTQKEQKWAQNFLTWSPICYTQSSKSFGLIWQYDNPVVECSAAKDDLPALLKLMIGIMTHVLAGKLALAILDFLLLMSHPKWAKHLSLISQLVHSEPPKSIHQRNLCSHVNHMS</sequence>
<keyword evidence="3" id="KW-1185">Reference proteome</keyword>
<dbReference type="EMBL" id="JAYMYS010000005">
    <property type="protein sequence ID" value="KAK7391822.1"/>
    <property type="molecule type" value="Genomic_DNA"/>
</dbReference>
<reference evidence="2 3" key="1">
    <citation type="submission" date="2024-01" db="EMBL/GenBank/DDBJ databases">
        <title>The genomes of 5 underutilized Papilionoideae crops provide insights into root nodulation and disease resistanc.</title>
        <authorList>
            <person name="Jiang F."/>
        </authorList>
    </citation>
    <scope>NUCLEOTIDE SEQUENCE [LARGE SCALE GENOMIC DNA]</scope>
    <source>
        <strain evidence="2">DUOXIRENSHENG_FW03</strain>
        <tissue evidence="2">Leaves</tissue>
    </source>
</reference>
<feature type="transmembrane region" description="Helical" evidence="1">
    <location>
        <begin position="53"/>
        <end position="76"/>
    </location>
</feature>
<proteinExistence type="predicted"/>
<evidence type="ECO:0000256" key="1">
    <source>
        <dbReference type="SAM" id="Phobius"/>
    </source>
</evidence>
<name>A0AAN9XGJ8_PSOTE</name>
<protein>
    <submittedName>
        <fullName evidence="2">Uncharacterized protein</fullName>
    </submittedName>
</protein>
<organism evidence="2 3">
    <name type="scientific">Psophocarpus tetragonolobus</name>
    <name type="common">Winged bean</name>
    <name type="synonym">Dolichos tetragonolobus</name>
    <dbReference type="NCBI Taxonomy" id="3891"/>
    <lineage>
        <taxon>Eukaryota</taxon>
        <taxon>Viridiplantae</taxon>
        <taxon>Streptophyta</taxon>
        <taxon>Embryophyta</taxon>
        <taxon>Tracheophyta</taxon>
        <taxon>Spermatophyta</taxon>
        <taxon>Magnoliopsida</taxon>
        <taxon>eudicotyledons</taxon>
        <taxon>Gunneridae</taxon>
        <taxon>Pentapetalae</taxon>
        <taxon>rosids</taxon>
        <taxon>fabids</taxon>
        <taxon>Fabales</taxon>
        <taxon>Fabaceae</taxon>
        <taxon>Papilionoideae</taxon>
        <taxon>50 kb inversion clade</taxon>
        <taxon>NPAAA clade</taxon>
        <taxon>indigoferoid/millettioid clade</taxon>
        <taxon>Phaseoleae</taxon>
        <taxon>Psophocarpus</taxon>
    </lineage>
</organism>
<evidence type="ECO:0000313" key="2">
    <source>
        <dbReference type="EMBL" id="KAK7391822.1"/>
    </source>
</evidence>
<accession>A0AAN9XGJ8</accession>
<comment type="caution">
    <text evidence="2">The sequence shown here is derived from an EMBL/GenBank/DDBJ whole genome shotgun (WGS) entry which is preliminary data.</text>
</comment>
<dbReference type="AlphaFoldDB" id="A0AAN9XGJ8"/>